<keyword evidence="4" id="KW-1185">Reference proteome</keyword>
<evidence type="ECO:0000256" key="2">
    <source>
        <dbReference type="SAM" id="Phobius"/>
    </source>
</evidence>
<keyword evidence="2" id="KW-0812">Transmembrane</keyword>
<dbReference type="EMBL" id="JACGWU010000001">
    <property type="protein sequence ID" value="MBA8827998.1"/>
    <property type="molecule type" value="Genomic_DNA"/>
</dbReference>
<dbReference type="RefSeq" id="WP_182483475.1">
    <property type="nucleotide sequence ID" value="NZ_JACGWU010000001.1"/>
</dbReference>
<accession>A0A7W3JRP3</accession>
<feature type="region of interest" description="Disordered" evidence="1">
    <location>
        <begin position="1"/>
        <end position="85"/>
    </location>
</feature>
<comment type="caution">
    <text evidence="3">The sequence shown here is derived from an EMBL/GenBank/DDBJ whole genome shotgun (WGS) entry which is preliminary data.</text>
</comment>
<dbReference type="InterPro" id="IPR038765">
    <property type="entry name" value="Papain-like_cys_pep_sf"/>
</dbReference>
<evidence type="ECO:0000313" key="3">
    <source>
        <dbReference type="EMBL" id="MBA8827998.1"/>
    </source>
</evidence>
<keyword evidence="2" id="KW-0472">Membrane</keyword>
<name>A0A7W3JRP3_9MICO</name>
<dbReference type="AlphaFoldDB" id="A0A7W3JRP3"/>
<evidence type="ECO:0000256" key="1">
    <source>
        <dbReference type="SAM" id="MobiDB-lite"/>
    </source>
</evidence>
<reference evidence="3 4" key="1">
    <citation type="submission" date="2020-07" db="EMBL/GenBank/DDBJ databases">
        <title>Sequencing the genomes of 1000 actinobacteria strains.</title>
        <authorList>
            <person name="Klenk H.-P."/>
        </authorList>
    </citation>
    <scope>NUCLEOTIDE SEQUENCE [LARGE SCALE GENOMIC DNA]</scope>
    <source>
        <strain evidence="3 4">DSM 23737</strain>
    </source>
</reference>
<evidence type="ECO:0008006" key="5">
    <source>
        <dbReference type="Google" id="ProtNLM"/>
    </source>
</evidence>
<feature type="compositionally biased region" description="Basic and acidic residues" evidence="1">
    <location>
        <begin position="25"/>
        <end position="34"/>
    </location>
</feature>
<organism evidence="3 4">
    <name type="scientific">Alpinimonas psychrophila</name>
    <dbReference type="NCBI Taxonomy" id="748908"/>
    <lineage>
        <taxon>Bacteria</taxon>
        <taxon>Bacillati</taxon>
        <taxon>Actinomycetota</taxon>
        <taxon>Actinomycetes</taxon>
        <taxon>Micrococcales</taxon>
        <taxon>Microbacteriaceae</taxon>
        <taxon>Alpinimonas</taxon>
    </lineage>
</organism>
<dbReference type="SUPFAM" id="SSF54001">
    <property type="entry name" value="Cysteine proteinases"/>
    <property type="match status" value="1"/>
</dbReference>
<feature type="compositionally biased region" description="Low complexity" evidence="1">
    <location>
        <begin position="35"/>
        <end position="48"/>
    </location>
</feature>
<protein>
    <recommendedName>
        <fullName evidence="5">NlpC/P60 domain-containing protein</fullName>
    </recommendedName>
</protein>
<proteinExistence type="predicted"/>
<sequence length="288" mass="29314">MAEIGNGTSKEVSSENSSSAVHYGSRSERKKAERTSFGSSARAAFTSSRAKKSRVAVPSTAVAVSHPGLNKNEAPRASSTTPRANRISVRRRASGVVVMTVAMGIIGTFALPAYAFNPADGAVDHNTFVAPSGTTQSLYVAAGAEASTARDAFSATAAAPVVVANNFGTAPTTRGASVDVSSIPSNSALLSAALSLVGMSGDCTMLVESALRLLGYQVGDLGPMGFGGYGTVFYDPSQVQPGDIMMRGGHVAIYAAPGLAVQGGIGFMSYLTSVASNPAEYVAFVRVG</sequence>
<feature type="compositionally biased region" description="Low complexity" evidence="1">
    <location>
        <begin position="9"/>
        <end position="19"/>
    </location>
</feature>
<keyword evidence="2" id="KW-1133">Transmembrane helix</keyword>
<dbReference type="Proteomes" id="UP000524237">
    <property type="component" value="Unassembled WGS sequence"/>
</dbReference>
<evidence type="ECO:0000313" key="4">
    <source>
        <dbReference type="Proteomes" id="UP000524237"/>
    </source>
</evidence>
<gene>
    <name evidence="3" type="ORF">FB555_000069</name>
</gene>
<feature type="transmembrane region" description="Helical" evidence="2">
    <location>
        <begin position="93"/>
        <end position="116"/>
    </location>
</feature>